<comment type="caution">
    <text evidence="2">The sequence shown here is derived from an EMBL/GenBank/DDBJ whole genome shotgun (WGS) entry which is preliminary data.</text>
</comment>
<dbReference type="InterPro" id="IPR003141">
    <property type="entry name" value="Pol/His_phosphatase_N"/>
</dbReference>
<organism evidence="2 3">
    <name type="scientific">Clostridium neuense</name>
    <dbReference type="NCBI Taxonomy" id="1728934"/>
    <lineage>
        <taxon>Bacteria</taxon>
        <taxon>Bacillati</taxon>
        <taxon>Bacillota</taxon>
        <taxon>Clostridia</taxon>
        <taxon>Eubacteriales</taxon>
        <taxon>Clostridiaceae</taxon>
        <taxon>Clostridium</taxon>
    </lineage>
</organism>
<evidence type="ECO:0000313" key="2">
    <source>
        <dbReference type="EMBL" id="MFL0252340.1"/>
    </source>
</evidence>
<dbReference type="RefSeq" id="WP_406788998.1">
    <property type="nucleotide sequence ID" value="NZ_JBJIAA010000016.1"/>
</dbReference>
<sequence length="283" mass="32072">MYFKGDFHTHTNASDGKFSAHDLLILAKSKGIDIMAVTDHDTTDNLNPAITLSKEANIKIIPGIELSTLHNGESIHILGYFKDSSYKEKNFQNFLSEMKEYRIWRAKKIVSNLKKFFNIDLDYEDLTKYARGVIARPHIARAIMSAGYNYTYDYIFDNILNKESPAYIPNKKVSVDEGIKILKSANAIVVLAHPILIKKTSVDEMIKFNFDGIEAIYPLNSKNDTERFISLAKKNNKLITAGSDFHTDEISDTKHGKLGDIYLDGENLDKLLKKLRSNNASSR</sequence>
<dbReference type="EMBL" id="JBJIAA010000016">
    <property type="protein sequence ID" value="MFL0252340.1"/>
    <property type="molecule type" value="Genomic_DNA"/>
</dbReference>
<dbReference type="Gene3D" id="3.20.20.140">
    <property type="entry name" value="Metal-dependent hydrolases"/>
    <property type="match status" value="1"/>
</dbReference>
<name>A0ABW8TIM3_9CLOT</name>
<dbReference type="InterPro" id="IPR004013">
    <property type="entry name" value="PHP_dom"/>
</dbReference>
<reference evidence="2 3" key="1">
    <citation type="submission" date="2024-11" db="EMBL/GenBank/DDBJ databases">
        <authorList>
            <person name="Heng Y.C."/>
            <person name="Lim A.C.H."/>
            <person name="Lee J.K.Y."/>
            <person name="Kittelmann S."/>
        </authorList>
    </citation>
    <scope>NUCLEOTIDE SEQUENCE [LARGE SCALE GENOMIC DNA]</scope>
    <source>
        <strain evidence="2 3">WILCCON 0114</strain>
    </source>
</reference>
<dbReference type="SMART" id="SM00481">
    <property type="entry name" value="POLIIIAc"/>
    <property type="match status" value="1"/>
</dbReference>
<dbReference type="SUPFAM" id="SSF89550">
    <property type="entry name" value="PHP domain-like"/>
    <property type="match status" value="1"/>
</dbReference>
<dbReference type="CDD" id="cd07438">
    <property type="entry name" value="PHP_HisPPase_AMP"/>
    <property type="match status" value="1"/>
</dbReference>
<keyword evidence="3" id="KW-1185">Reference proteome</keyword>
<protein>
    <submittedName>
        <fullName evidence="2">PHP domain-containing protein</fullName>
    </submittedName>
</protein>
<proteinExistence type="predicted"/>
<feature type="domain" description="Polymerase/histidinol phosphatase N-terminal" evidence="1">
    <location>
        <begin position="5"/>
        <end position="70"/>
    </location>
</feature>
<dbReference type="Proteomes" id="UP001623592">
    <property type="component" value="Unassembled WGS sequence"/>
</dbReference>
<evidence type="ECO:0000259" key="1">
    <source>
        <dbReference type="SMART" id="SM00481"/>
    </source>
</evidence>
<accession>A0ABW8TIM3</accession>
<dbReference type="InterPro" id="IPR052018">
    <property type="entry name" value="PHP_domain"/>
</dbReference>
<dbReference type="Gene3D" id="1.10.150.650">
    <property type="match status" value="1"/>
</dbReference>
<dbReference type="Pfam" id="PF02811">
    <property type="entry name" value="PHP"/>
    <property type="match status" value="1"/>
</dbReference>
<dbReference type="PANTHER" id="PTHR42924">
    <property type="entry name" value="EXONUCLEASE"/>
    <property type="match status" value="1"/>
</dbReference>
<evidence type="ECO:0000313" key="3">
    <source>
        <dbReference type="Proteomes" id="UP001623592"/>
    </source>
</evidence>
<dbReference type="PANTHER" id="PTHR42924:SF3">
    <property type="entry name" value="POLYMERASE_HISTIDINOL PHOSPHATASE N-TERMINAL DOMAIN-CONTAINING PROTEIN"/>
    <property type="match status" value="1"/>
</dbReference>
<dbReference type="InterPro" id="IPR016195">
    <property type="entry name" value="Pol/histidinol_Pase-like"/>
</dbReference>
<gene>
    <name evidence="2" type="ORF">ACJDT4_18160</name>
</gene>